<keyword evidence="4" id="KW-0479">Metal-binding</keyword>
<dbReference type="EC" id="1.1.1.1" evidence="3"/>
<dbReference type="InterPro" id="IPR036291">
    <property type="entry name" value="NAD(P)-bd_dom_sf"/>
</dbReference>
<evidence type="ECO:0000256" key="9">
    <source>
        <dbReference type="SAM" id="MobiDB-lite"/>
    </source>
</evidence>
<comment type="catalytic activity">
    <reaction evidence="7">
        <text>a secondary alcohol + NAD(+) = a ketone + NADH + H(+)</text>
        <dbReference type="Rhea" id="RHEA:10740"/>
        <dbReference type="ChEBI" id="CHEBI:15378"/>
        <dbReference type="ChEBI" id="CHEBI:17087"/>
        <dbReference type="ChEBI" id="CHEBI:35681"/>
        <dbReference type="ChEBI" id="CHEBI:57540"/>
        <dbReference type="ChEBI" id="CHEBI:57945"/>
        <dbReference type="EC" id="1.1.1.1"/>
    </reaction>
</comment>
<dbReference type="SMART" id="SM00829">
    <property type="entry name" value="PKS_ER"/>
    <property type="match status" value="1"/>
</dbReference>
<dbReference type="Pfam" id="PF08240">
    <property type="entry name" value="ADH_N"/>
    <property type="match status" value="1"/>
</dbReference>
<comment type="similarity">
    <text evidence="2">Belongs to the zinc-containing alcohol dehydrogenase family.</text>
</comment>
<dbReference type="InterPro" id="IPR013154">
    <property type="entry name" value="ADH-like_N"/>
</dbReference>
<dbReference type="GO" id="GO:0004022">
    <property type="term" value="F:alcohol dehydrogenase (NAD+) activity"/>
    <property type="evidence" value="ECO:0007669"/>
    <property type="project" value="UniProtKB-EC"/>
</dbReference>
<evidence type="ECO:0000256" key="7">
    <source>
        <dbReference type="ARBA" id="ARBA00049164"/>
    </source>
</evidence>
<keyword evidence="5" id="KW-0862">Zinc</keyword>
<dbReference type="PANTHER" id="PTHR42940:SF8">
    <property type="entry name" value="VACUOLAR PROTEIN SORTING-ASSOCIATED PROTEIN 11"/>
    <property type="match status" value="1"/>
</dbReference>
<dbReference type="GO" id="GO:0046872">
    <property type="term" value="F:metal ion binding"/>
    <property type="evidence" value="ECO:0007669"/>
    <property type="project" value="UniProtKB-KW"/>
</dbReference>
<gene>
    <name evidence="11" type="ORF">FKZ61_01365</name>
</gene>
<evidence type="ECO:0000256" key="5">
    <source>
        <dbReference type="ARBA" id="ARBA00022833"/>
    </source>
</evidence>
<dbReference type="Proteomes" id="UP000317371">
    <property type="component" value="Unassembled WGS sequence"/>
</dbReference>
<dbReference type="Pfam" id="PF00107">
    <property type="entry name" value="ADH_zinc_N"/>
    <property type="match status" value="1"/>
</dbReference>
<dbReference type="NCBIfam" id="TIGR02822">
    <property type="entry name" value="adh_fam_2"/>
    <property type="match status" value="1"/>
</dbReference>
<evidence type="ECO:0000256" key="4">
    <source>
        <dbReference type="ARBA" id="ARBA00022723"/>
    </source>
</evidence>
<dbReference type="InterPro" id="IPR011032">
    <property type="entry name" value="GroES-like_sf"/>
</dbReference>
<evidence type="ECO:0000256" key="2">
    <source>
        <dbReference type="ARBA" id="ARBA00008072"/>
    </source>
</evidence>
<dbReference type="AlphaFoldDB" id="A0A540VN45"/>
<dbReference type="InParanoid" id="A0A540VN45"/>
<dbReference type="GO" id="GO:0005737">
    <property type="term" value="C:cytoplasm"/>
    <property type="evidence" value="ECO:0007669"/>
    <property type="project" value="TreeGrafter"/>
</dbReference>
<dbReference type="PANTHER" id="PTHR42940">
    <property type="entry name" value="ALCOHOL DEHYDROGENASE 1-RELATED"/>
    <property type="match status" value="1"/>
</dbReference>
<sequence length="332" mass="36419">MQAMVLHQTRPVEENPLQAEEVPTPEPGPGQIRLRLRVCGVCHTDLHTVEGDLELPRTPLVPGHQLVGVVDRLGEGVTRFAVGDRVGVAWLNWSCGECEFCRQGLENLCQRARFTGLQADGGYAQYAVVDQGFAYPIPDRFADAEAAPLLCAGIVGYRALRLSQIRPGERLGLYGFGASAHLVIQVARHWDCQVYVFTRSEEHRELARQLGAAWVGRAEEQPPAPCHSSIIFAPAGHIVPLALQHLRPGGTVAINAIHMSPIPQMDYQLIYGERTLRSVTNFTRQDATDFLQLAASIPIQVQAETFPLHEANRALQRLKASQIQGAAVLAIP</sequence>
<dbReference type="RefSeq" id="WP_141608280.1">
    <property type="nucleotide sequence ID" value="NZ_VIGC02000002.1"/>
</dbReference>
<dbReference type="Gene3D" id="3.90.180.10">
    <property type="entry name" value="Medium-chain alcohol dehydrogenases, catalytic domain"/>
    <property type="match status" value="1"/>
</dbReference>
<feature type="domain" description="Enoyl reductase (ER)" evidence="10">
    <location>
        <begin position="15"/>
        <end position="329"/>
    </location>
</feature>
<evidence type="ECO:0000259" key="10">
    <source>
        <dbReference type="SMART" id="SM00829"/>
    </source>
</evidence>
<proteinExistence type="inferred from homology"/>
<feature type="region of interest" description="Disordered" evidence="9">
    <location>
        <begin position="1"/>
        <end position="26"/>
    </location>
</feature>
<evidence type="ECO:0000256" key="8">
    <source>
        <dbReference type="ARBA" id="ARBA00049243"/>
    </source>
</evidence>
<name>A0A540VN45_9CHLR</name>
<evidence type="ECO:0000256" key="6">
    <source>
        <dbReference type="ARBA" id="ARBA00023002"/>
    </source>
</evidence>
<keyword evidence="12" id="KW-1185">Reference proteome</keyword>
<evidence type="ECO:0000313" key="11">
    <source>
        <dbReference type="EMBL" id="TQE97553.1"/>
    </source>
</evidence>
<dbReference type="SUPFAM" id="SSF50129">
    <property type="entry name" value="GroES-like"/>
    <property type="match status" value="1"/>
</dbReference>
<evidence type="ECO:0000256" key="3">
    <source>
        <dbReference type="ARBA" id="ARBA00013190"/>
    </source>
</evidence>
<accession>A0A540VN45</accession>
<dbReference type="CDD" id="cd08298">
    <property type="entry name" value="CAD2"/>
    <property type="match status" value="1"/>
</dbReference>
<dbReference type="InterPro" id="IPR020843">
    <property type="entry name" value="ER"/>
</dbReference>
<dbReference type="OrthoDB" id="9806940at2"/>
<organism evidence="11 12">
    <name type="scientific">Litorilinea aerophila</name>
    <dbReference type="NCBI Taxonomy" id="1204385"/>
    <lineage>
        <taxon>Bacteria</taxon>
        <taxon>Bacillati</taxon>
        <taxon>Chloroflexota</taxon>
        <taxon>Caldilineae</taxon>
        <taxon>Caldilineales</taxon>
        <taxon>Caldilineaceae</taxon>
        <taxon>Litorilinea</taxon>
    </lineage>
</organism>
<comment type="caution">
    <text evidence="11">The sequence shown here is derived from an EMBL/GenBank/DDBJ whole genome shotgun (WGS) entry which is preliminary data.</text>
</comment>
<keyword evidence="6" id="KW-0560">Oxidoreductase</keyword>
<dbReference type="EMBL" id="VIGC01000002">
    <property type="protein sequence ID" value="TQE97553.1"/>
    <property type="molecule type" value="Genomic_DNA"/>
</dbReference>
<comment type="cofactor">
    <cofactor evidence="1">
        <name>Zn(2+)</name>
        <dbReference type="ChEBI" id="CHEBI:29105"/>
    </cofactor>
</comment>
<dbReference type="InterPro" id="IPR014187">
    <property type="entry name" value="ADH_Zn_typ-2"/>
</dbReference>
<reference evidence="11 12" key="1">
    <citation type="submission" date="2019-06" db="EMBL/GenBank/DDBJ databases">
        <title>Genome sequence of Litorilinea aerophila BAA-2444.</title>
        <authorList>
            <person name="Maclea K.S."/>
            <person name="Maurais E.G."/>
            <person name="Iannazzi L.C."/>
        </authorList>
    </citation>
    <scope>NUCLEOTIDE SEQUENCE [LARGE SCALE GENOMIC DNA]</scope>
    <source>
        <strain evidence="11 12">ATCC BAA-2444</strain>
    </source>
</reference>
<protein>
    <recommendedName>
        <fullName evidence="3">alcohol dehydrogenase</fullName>
        <ecNumber evidence="3">1.1.1.1</ecNumber>
    </recommendedName>
</protein>
<evidence type="ECO:0000313" key="12">
    <source>
        <dbReference type="Proteomes" id="UP000317371"/>
    </source>
</evidence>
<comment type="catalytic activity">
    <reaction evidence="8">
        <text>a primary alcohol + NAD(+) = an aldehyde + NADH + H(+)</text>
        <dbReference type="Rhea" id="RHEA:10736"/>
        <dbReference type="ChEBI" id="CHEBI:15378"/>
        <dbReference type="ChEBI" id="CHEBI:15734"/>
        <dbReference type="ChEBI" id="CHEBI:17478"/>
        <dbReference type="ChEBI" id="CHEBI:57540"/>
        <dbReference type="ChEBI" id="CHEBI:57945"/>
        <dbReference type="EC" id="1.1.1.1"/>
    </reaction>
</comment>
<evidence type="ECO:0000256" key="1">
    <source>
        <dbReference type="ARBA" id="ARBA00001947"/>
    </source>
</evidence>
<dbReference type="Gene3D" id="3.40.50.720">
    <property type="entry name" value="NAD(P)-binding Rossmann-like Domain"/>
    <property type="match status" value="1"/>
</dbReference>
<dbReference type="FunCoup" id="A0A540VN45">
    <property type="interactions" value="360"/>
</dbReference>
<dbReference type="SUPFAM" id="SSF51735">
    <property type="entry name" value="NAD(P)-binding Rossmann-fold domains"/>
    <property type="match status" value="1"/>
</dbReference>
<dbReference type="InterPro" id="IPR013149">
    <property type="entry name" value="ADH-like_C"/>
</dbReference>